<name>A0ABQ1HSJ6_9STAP</name>
<evidence type="ECO:0000313" key="2">
    <source>
        <dbReference type="EMBL" id="GGA87111.1"/>
    </source>
</evidence>
<dbReference type="EMBL" id="BMCB01000004">
    <property type="protein sequence ID" value="GGA87111.1"/>
    <property type="molecule type" value="Genomic_DNA"/>
</dbReference>
<keyword evidence="1" id="KW-0812">Transmembrane</keyword>
<gene>
    <name evidence="2" type="ORF">GCM10007183_09070</name>
</gene>
<reference evidence="3" key="1">
    <citation type="journal article" date="2019" name="Int. J. Syst. Evol. Microbiol.">
        <title>The Global Catalogue of Microorganisms (GCM) 10K type strain sequencing project: providing services to taxonomists for standard genome sequencing and annotation.</title>
        <authorList>
            <consortium name="The Broad Institute Genomics Platform"/>
            <consortium name="The Broad Institute Genome Sequencing Center for Infectious Disease"/>
            <person name="Wu L."/>
            <person name="Ma J."/>
        </authorList>
    </citation>
    <scope>NUCLEOTIDE SEQUENCE [LARGE SCALE GENOMIC DNA]</scope>
    <source>
        <strain evidence="3">CCM 4175</strain>
    </source>
</reference>
<protein>
    <submittedName>
        <fullName evidence="2">Uncharacterized protein</fullName>
    </submittedName>
</protein>
<keyword evidence="3" id="KW-1185">Reference proteome</keyword>
<keyword evidence="1" id="KW-1133">Transmembrane helix</keyword>
<comment type="caution">
    <text evidence="2">The sequence shown here is derived from an EMBL/GenBank/DDBJ whole genome shotgun (WGS) entry which is preliminary data.</text>
</comment>
<evidence type="ECO:0000256" key="1">
    <source>
        <dbReference type="SAM" id="Phobius"/>
    </source>
</evidence>
<organism evidence="2 3">
    <name type="scientific">Staphylococcus muscae</name>
    <dbReference type="NCBI Taxonomy" id="1294"/>
    <lineage>
        <taxon>Bacteria</taxon>
        <taxon>Bacillati</taxon>
        <taxon>Bacillota</taxon>
        <taxon>Bacilli</taxon>
        <taxon>Bacillales</taxon>
        <taxon>Staphylococcaceae</taxon>
        <taxon>Staphylococcus</taxon>
    </lineage>
</organism>
<proteinExistence type="predicted"/>
<feature type="transmembrane region" description="Helical" evidence="1">
    <location>
        <begin position="29"/>
        <end position="51"/>
    </location>
</feature>
<dbReference type="Proteomes" id="UP000652995">
    <property type="component" value="Unassembled WGS sequence"/>
</dbReference>
<accession>A0ABQ1HSJ6</accession>
<keyword evidence="1" id="KW-0472">Membrane</keyword>
<sequence length="61" mass="7158">MSSFRKTIAVDDFNKVFQLYDFHIGTPIYSFKLSIISLLILVIYRIAYYNVNEGDKCVMSR</sequence>
<evidence type="ECO:0000313" key="3">
    <source>
        <dbReference type="Proteomes" id="UP000652995"/>
    </source>
</evidence>